<gene>
    <name evidence="3" type="ORF">GCM10011379_28920</name>
</gene>
<feature type="domain" description="Response regulatory" evidence="2">
    <location>
        <begin position="6"/>
        <end position="127"/>
    </location>
</feature>
<dbReference type="InterPro" id="IPR011006">
    <property type="entry name" value="CheY-like_superfamily"/>
</dbReference>
<proteinExistence type="predicted"/>
<dbReference type="SUPFAM" id="SSF52172">
    <property type="entry name" value="CheY-like"/>
    <property type="match status" value="1"/>
</dbReference>
<dbReference type="InterPro" id="IPR001789">
    <property type="entry name" value="Sig_transdc_resp-reg_receiver"/>
</dbReference>
<dbReference type="Gene3D" id="3.40.50.2300">
    <property type="match status" value="1"/>
</dbReference>
<feature type="modified residue" description="4-aspartylphosphate" evidence="1">
    <location>
        <position position="60"/>
    </location>
</feature>
<evidence type="ECO:0000313" key="4">
    <source>
        <dbReference type="Proteomes" id="UP000627292"/>
    </source>
</evidence>
<accession>A0A917J1T4</accession>
<dbReference type="PANTHER" id="PTHR44520:SF2">
    <property type="entry name" value="RESPONSE REGULATOR RCP1"/>
    <property type="match status" value="1"/>
</dbReference>
<name>A0A917J1T4_9BACT</name>
<dbReference type="RefSeq" id="WP_188953424.1">
    <property type="nucleotide sequence ID" value="NZ_BMIB01000003.1"/>
</dbReference>
<evidence type="ECO:0000313" key="3">
    <source>
        <dbReference type="EMBL" id="GGH70535.1"/>
    </source>
</evidence>
<evidence type="ECO:0000259" key="2">
    <source>
        <dbReference type="PROSITE" id="PS50110"/>
    </source>
</evidence>
<dbReference type="Proteomes" id="UP000627292">
    <property type="component" value="Unassembled WGS sequence"/>
</dbReference>
<dbReference type="Pfam" id="PF00072">
    <property type="entry name" value="Response_reg"/>
    <property type="match status" value="1"/>
</dbReference>
<organism evidence="3 4">
    <name type="scientific">Filimonas zeae</name>
    <dbReference type="NCBI Taxonomy" id="1737353"/>
    <lineage>
        <taxon>Bacteria</taxon>
        <taxon>Pseudomonadati</taxon>
        <taxon>Bacteroidota</taxon>
        <taxon>Chitinophagia</taxon>
        <taxon>Chitinophagales</taxon>
        <taxon>Chitinophagaceae</taxon>
        <taxon>Filimonas</taxon>
    </lineage>
</organism>
<dbReference type="InterPro" id="IPR052893">
    <property type="entry name" value="TCS_response_regulator"/>
</dbReference>
<dbReference type="PANTHER" id="PTHR44520">
    <property type="entry name" value="RESPONSE REGULATOR RCP1-RELATED"/>
    <property type="match status" value="1"/>
</dbReference>
<dbReference type="GO" id="GO:0000160">
    <property type="term" value="P:phosphorelay signal transduction system"/>
    <property type="evidence" value="ECO:0007669"/>
    <property type="project" value="InterPro"/>
</dbReference>
<protein>
    <recommendedName>
        <fullName evidence="2">Response regulatory domain-containing protein</fullName>
    </recommendedName>
</protein>
<keyword evidence="4" id="KW-1185">Reference proteome</keyword>
<dbReference type="SMART" id="SM00448">
    <property type="entry name" value="REC"/>
    <property type="match status" value="1"/>
</dbReference>
<keyword evidence="1" id="KW-0597">Phosphoprotein</keyword>
<evidence type="ECO:0000256" key="1">
    <source>
        <dbReference type="PROSITE-ProRule" id="PRU00169"/>
    </source>
</evidence>
<sequence>MLKHHLILCADDDADDQVLFSEAIQMAIPAGNYQVEFAKNGIEVLTKLSGMPIPTILFLDLNMPQMDGLSCLKDIRSDRKYDNMPIVILSTGHREEDISAAFKSDADNYAVKPICIKDLATLLATCLQKFFY</sequence>
<dbReference type="AlphaFoldDB" id="A0A917J1T4"/>
<dbReference type="EMBL" id="BMIB01000003">
    <property type="protein sequence ID" value="GGH70535.1"/>
    <property type="molecule type" value="Genomic_DNA"/>
</dbReference>
<reference evidence="3" key="2">
    <citation type="submission" date="2020-09" db="EMBL/GenBank/DDBJ databases">
        <authorList>
            <person name="Sun Q."/>
            <person name="Zhou Y."/>
        </authorList>
    </citation>
    <scope>NUCLEOTIDE SEQUENCE</scope>
    <source>
        <strain evidence="3">CGMCC 1.15290</strain>
    </source>
</reference>
<reference evidence="3" key="1">
    <citation type="journal article" date="2014" name="Int. J. Syst. Evol. Microbiol.">
        <title>Complete genome sequence of Corynebacterium casei LMG S-19264T (=DSM 44701T), isolated from a smear-ripened cheese.</title>
        <authorList>
            <consortium name="US DOE Joint Genome Institute (JGI-PGF)"/>
            <person name="Walter F."/>
            <person name="Albersmeier A."/>
            <person name="Kalinowski J."/>
            <person name="Ruckert C."/>
        </authorList>
    </citation>
    <scope>NUCLEOTIDE SEQUENCE</scope>
    <source>
        <strain evidence="3">CGMCC 1.15290</strain>
    </source>
</reference>
<comment type="caution">
    <text evidence="3">The sequence shown here is derived from an EMBL/GenBank/DDBJ whole genome shotgun (WGS) entry which is preliminary data.</text>
</comment>
<dbReference type="PROSITE" id="PS50110">
    <property type="entry name" value="RESPONSE_REGULATORY"/>
    <property type="match status" value="1"/>
</dbReference>